<keyword evidence="1" id="KW-0732">Signal</keyword>
<reference evidence="3 4" key="1">
    <citation type="submission" date="2016-11" db="EMBL/GenBank/DDBJ databases">
        <authorList>
            <person name="Jaros S."/>
            <person name="Januszkiewicz K."/>
            <person name="Wedrychowicz H."/>
        </authorList>
    </citation>
    <scope>NUCLEOTIDE SEQUENCE [LARGE SCALE GENOMIC DNA]</scope>
    <source>
        <strain evidence="3 4">DSM 24787</strain>
    </source>
</reference>
<sequence length="392" mass="44407">MQTNLRLLLCVITCSLTLLSAKAQQTTLRSKLFYLPVQLEAQAALKKDTVLQRLGRSYQERVKQARKDCKNAACYAAALRLRPEEVLQAGNRLVAHDMKKVAQAIRTTGYYNKDTTLNDTALLRFAWQQTAAEMNNIFDIYLAGKRPRYAAIDSVSFNVNTPAFIAQAGKLLDRKLAGAYYTLPMSLAMDVLMLNGRDEAARYEPLTAGQNAKAYARIAGTAWEKYPYSALLVPGFGPDKPGVRIDYRAVERCKMAAERFNRKMAPFIIVSGGHVYPHRTPYSEAVEMKRYLMQEFKIPEAAIIIEPHARHTTTNMRNAGRLMYRFHMPLNKPALVVTDTAQMLMIANLDERCMRELGIVPYRDVKVLNKNEASFYPVAHSFYMNVFDVLDP</sequence>
<dbReference type="STRING" id="536979.SAMN04488055_0575"/>
<dbReference type="InterPro" id="IPR014729">
    <property type="entry name" value="Rossmann-like_a/b/a_fold"/>
</dbReference>
<evidence type="ECO:0000313" key="3">
    <source>
        <dbReference type="EMBL" id="SIN68120.1"/>
    </source>
</evidence>
<proteinExistence type="predicted"/>
<feature type="chain" id="PRO_5012748918" evidence="1">
    <location>
        <begin position="24"/>
        <end position="392"/>
    </location>
</feature>
<dbReference type="EMBL" id="FSRA01000001">
    <property type="protein sequence ID" value="SIN68120.1"/>
    <property type="molecule type" value="Genomic_DNA"/>
</dbReference>
<dbReference type="InterPro" id="IPR003848">
    <property type="entry name" value="DUF218"/>
</dbReference>
<evidence type="ECO:0000259" key="2">
    <source>
        <dbReference type="Pfam" id="PF02698"/>
    </source>
</evidence>
<dbReference type="Gene3D" id="3.40.50.620">
    <property type="entry name" value="HUPs"/>
    <property type="match status" value="1"/>
</dbReference>
<name>A0A1N6DBF8_9BACT</name>
<feature type="domain" description="DUF218" evidence="2">
    <location>
        <begin position="237"/>
        <end position="346"/>
    </location>
</feature>
<dbReference type="OrthoDB" id="1092058at2"/>
<accession>A0A1N6DBF8</accession>
<dbReference type="AlphaFoldDB" id="A0A1N6DBF8"/>
<dbReference type="Pfam" id="PF02698">
    <property type="entry name" value="DUF218"/>
    <property type="match status" value="1"/>
</dbReference>
<dbReference type="CDD" id="cd06259">
    <property type="entry name" value="YdcF-like"/>
    <property type="match status" value="1"/>
</dbReference>
<dbReference type="RefSeq" id="WP_074237697.1">
    <property type="nucleotide sequence ID" value="NZ_FSRA01000001.1"/>
</dbReference>
<gene>
    <name evidence="3" type="ORF">SAMN04488055_0575</name>
</gene>
<evidence type="ECO:0000313" key="4">
    <source>
        <dbReference type="Proteomes" id="UP000185003"/>
    </source>
</evidence>
<dbReference type="Proteomes" id="UP000185003">
    <property type="component" value="Unassembled WGS sequence"/>
</dbReference>
<feature type="signal peptide" evidence="1">
    <location>
        <begin position="1"/>
        <end position="23"/>
    </location>
</feature>
<keyword evidence="4" id="KW-1185">Reference proteome</keyword>
<organism evidence="3 4">
    <name type="scientific">Chitinophaga niabensis</name>
    <dbReference type="NCBI Taxonomy" id="536979"/>
    <lineage>
        <taxon>Bacteria</taxon>
        <taxon>Pseudomonadati</taxon>
        <taxon>Bacteroidota</taxon>
        <taxon>Chitinophagia</taxon>
        <taxon>Chitinophagales</taxon>
        <taxon>Chitinophagaceae</taxon>
        <taxon>Chitinophaga</taxon>
    </lineage>
</organism>
<evidence type="ECO:0000256" key="1">
    <source>
        <dbReference type="SAM" id="SignalP"/>
    </source>
</evidence>
<protein>
    <submittedName>
        <fullName evidence="3">DUF218 domain-containing protein</fullName>
    </submittedName>
</protein>